<dbReference type="EMBL" id="JADCNL010000001">
    <property type="protein sequence ID" value="KAG0496041.1"/>
    <property type="molecule type" value="Genomic_DNA"/>
</dbReference>
<evidence type="ECO:0000313" key="3">
    <source>
        <dbReference type="Proteomes" id="UP000636800"/>
    </source>
</evidence>
<dbReference type="AlphaFoldDB" id="A0A835RPR2"/>
<name>A0A835RPR2_VANPL</name>
<comment type="caution">
    <text evidence="2">The sequence shown here is derived from an EMBL/GenBank/DDBJ whole genome shotgun (WGS) entry which is preliminary data.</text>
</comment>
<gene>
    <name evidence="2" type="ORF">HPP92_000732</name>
</gene>
<accession>A0A835RPR2</accession>
<organism evidence="2 3">
    <name type="scientific">Vanilla planifolia</name>
    <name type="common">Vanilla</name>
    <dbReference type="NCBI Taxonomy" id="51239"/>
    <lineage>
        <taxon>Eukaryota</taxon>
        <taxon>Viridiplantae</taxon>
        <taxon>Streptophyta</taxon>
        <taxon>Embryophyta</taxon>
        <taxon>Tracheophyta</taxon>
        <taxon>Spermatophyta</taxon>
        <taxon>Magnoliopsida</taxon>
        <taxon>Liliopsida</taxon>
        <taxon>Asparagales</taxon>
        <taxon>Orchidaceae</taxon>
        <taxon>Vanilloideae</taxon>
        <taxon>Vanilleae</taxon>
        <taxon>Vanilla</taxon>
    </lineage>
</organism>
<reference evidence="2 3" key="1">
    <citation type="journal article" date="2020" name="Nat. Food">
        <title>A phased Vanilla planifolia genome enables genetic improvement of flavour and production.</title>
        <authorList>
            <person name="Hasing T."/>
            <person name="Tang H."/>
            <person name="Brym M."/>
            <person name="Khazi F."/>
            <person name="Huang T."/>
            <person name="Chambers A.H."/>
        </authorList>
    </citation>
    <scope>NUCLEOTIDE SEQUENCE [LARGE SCALE GENOMIC DNA]</scope>
    <source>
        <tissue evidence="2">Leaf</tissue>
    </source>
</reference>
<proteinExistence type="predicted"/>
<protein>
    <submittedName>
        <fullName evidence="2">Uncharacterized protein</fullName>
    </submittedName>
</protein>
<evidence type="ECO:0000256" key="1">
    <source>
        <dbReference type="SAM" id="MobiDB-lite"/>
    </source>
</evidence>
<sequence length="75" mass="8237">MNSTHFEEAGACESNSSALQLGDEIPPPLPPAMRRFWSSAGEYLPESRDQYGHVGKIDGISPKQRLLSLPVLKNN</sequence>
<feature type="region of interest" description="Disordered" evidence="1">
    <location>
        <begin position="1"/>
        <end position="27"/>
    </location>
</feature>
<evidence type="ECO:0000313" key="2">
    <source>
        <dbReference type="EMBL" id="KAG0496041.1"/>
    </source>
</evidence>
<keyword evidence="3" id="KW-1185">Reference proteome</keyword>
<dbReference type="Proteomes" id="UP000636800">
    <property type="component" value="Chromosome 1"/>
</dbReference>